<dbReference type="InterPro" id="IPR050109">
    <property type="entry name" value="HTH-type_TetR-like_transc_reg"/>
</dbReference>
<accession>A0A5N8XNP8</accession>
<protein>
    <submittedName>
        <fullName evidence="6">TetR/AcrR family transcriptional regulator</fullName>
    </submittedName>
</protein>
<dbReference type="InterPro" id="IPR001647">
    <property type="entry name" value="HTH_TetR"/>
</dbReference>
<keyword evidence="7" id="KW-1185">Reference proteome</keyword>
<keyword evidence="1" id="KW-0805">Transcription regulation</keyword>
<evidence type="ECO:0000256" key="4">
    <source>
        <dbReference type="PROSITE-ProRule" id="PRU00335"/>
    </source>
</evidence>
<organism evidence="6 7">
    <name type="scientific">Streptomyces spongiae</name>
    <dbReference type="NCBI Taxonomy" id="565072"/>
    <lineage>
        <taxon>Bacteria</taxon>
        <taxon>Bacillati</taxon>
        <taxon>Actinomycetota</taxon>
        <taxon>Actinomycetes</taxon>
        <taxon>Kitasatosporales</taxon>
        <taxon>Streptomycetaceae</taxon>
        <taxon>Streptomyces</taxon>
    </lineage>
</organism>
<gene>
    <name evidence="6" type="ORF">FNH08_28490</name>
</gene>
<dbReference type="PRINTS" id="PR00455">
    <property type="entry name" value="HTHTETR"/>
</dbReference>
<comment type="caution">
    <text evidence="6">The sequence shown here is derived from an EMBL/GenBank/DDBJ whole genome shotgun (WGS) entry which is preliminary data.</text>
</comment>
<dbReference type="GO" id="GO:0000976">
    <property type="term" value="F:transcription cis-regulatory region binding"/>
    <property type="evidence" value="ECO:0007669"/>
    <property type="project" value="TreeGrafter"/>
</dbReference>
<dbReference type="AlphaFoldDB" id="A0A5N8XNP8"/>
<dbReference type="PANTHER" id="PTHR30055:SF234">
    <property type="entry name" value="HTH-TYPE TRANSCRIPTIONAL REGULATOR BETI"/>
    <property type="match status" value="1"/>
</dbReference>
<feature type="DNA-binding region" description="H-T-H motif" evidence="4">
    <location>
        <begin position="37"/>
        <end position="56"/>
    </location>
</feature>
<dbReference type="Gene3D" id="1.10.357.10">
    <property type="entry name" value="Tetracycline Repressor, domain 2"/>
    <property type="match status" value="1"/>
</dbReference>
<feature type="domain" description="HTH tetR-type" evidence="5">
    <location>
        <begin position="14"/>
        <end position="74"/>
    </location>
</feature>
<evidence type="ECO:0000256" key="1">
    <source>
        <dbReference type="ARBA" id="ARBA00023015"/>
    </source>
</evidence>
<name>A0A5N8XNP8_9ACTN</name>
<reference evidence="6 7" key="1">
    <citation type="submission" date="2019-07" db="EMBL/GenBank/DDBJ databases">
        <title>New species of Amycolatopsis and Streptomyces.</title>
        <authorList>
            <person name="Duangmal K."/>
            <person name="Teo W.F.A."/>
            <person name="Lipun K."/>
        </authorList>
    </citation>
    <scope>NUCLEOTIDE SEQUENCE [LARGE SCALE GENOMIC DNA]</scope>
    <source>
        <strain evidence="6 7">NBRC 106415</strain>
    </source>
</reference>
<dbReference type="InterPro" id="IPR036271">
    <property type="entry name" value="Tet_transcr_reg_TetR-rel_C_sf"/>
</dbReference>
<evidence type="ECO:0000313" key="6">
    <source>
        <dbReference type="EMBL" id="MPY60937.1"/>
    </source>
</evidence>
<dbReference type="OrthoDB" id="4709704at2"/>
<evidence type="ECO:0000256" key="2">
    <source>
        <dbReference type="ARBA" id="ARBA00023125"/>
    </source>
</evidence>
<evidence type="ECO:0000256" key="3">
    <source>
        <dbReference type="ARBA" id="ARBA00023163"/>
    </source>
</evidence>
<dbReference type="SUPFAM" id="SSF46689">
    <property type="entry name" value="Homeodomain-like"/>
    <property type="match status" value="1"/>
</dbReference>
<dbReference type="Gene3D" id="1.10.10.60">
    <property type="entry name" value="Homeodomain-like"/>
    <property type="match status" value="1"/>
</dbReference>
<keyword evidence="3" id="KW-0804">Transcription</keyword>
<dbReference type="PROSITE" id="PS50977">
    <property type="entry name" value="HTH_TETR_2"/>
    <property type="match status" value="1"/>
</dbReference>
<dbReference type="Pfam" id="PF00440">
    <property type="entry name" value="TetR_N"/>
    <property type="match status" value="1"/>
</dbReference>
<sequence>MPRIRAASVAEHRDQTMTRLLDAFEAALEEEGFAEITLAGVAERAGIARNTVYNYAKDKQALLVAAVRRAMLAVLADLDAQTDVAVSAEEQLLAVIDRLLADFSGGAPRLLVLQALQGSLLAGPGEAEVPRLDSRIEDIVRRGIETGEFRPSSDVALTVAMMAGAAEAAVRALSRGDRSLAHITREVKTVLLRAVRA</sequence>
<dbReference type="PANTHER" id="PTHR30055">
    <property type="entry name" value="HTH-TYPE TRANSCRIPTIONAL REGULATOR RUTR"/>
    <property type="match status" value="1"/>
</dbReference>
<dbReference type="InterPro" id="IPR009057">
    <property type="entry name" value="Homeodomain-like_sf"/>
</dbReference>
<evidence type="ECO:0000259" key="5">
    <source>
        <dbReference type="PROSITE" id="PS50977"/>
    </source>
</evidence>
<proteinExistence type="predicted"/>
<dbReference type="GO" id="GO:0003700">
    <property type="term" value="F:DNA-binding transcription factor activity"/>
    <property type="evidence" value="ECO:0007669"/>
    <property type="project" value="TreeGrafter"/>
</dbReference>
<dbReference type="SUPFAM" id="SSF48498">
    <property type="entry name" value="Tetracyclin repressor-like, C-terminal domain"/>
    <property type="match status" value="1"/>
</dbReference>
<evidence type="ECO:0000313" key="7">
    <source>
        <dbReference type="Proteomes" id="UP000400924"/>
    </source>
</evidence>
<dbReference type="Proteomes" id="UP000400924">
    <property type="component" value="Unassembled WGS sequence"/>
</dbReference>
<keyword evidence="2 4" id="KW-0238">DNA-binding</keyword>
<dbReference type="EMBL" id="VJZC01000256">
    <property type="protein sequence ID" value="MPY60937.1"/>
    <property type="molecule type" value="Genomic_DNA"/>
</dbReference>
<dbReference type="RefSeq" id="WP_152774393.1">
    <property type="nucleotide sequence ID" value="NZ_VJZC01000256.1"/>
</dbReference>